<keyword evidence="3" id="KW-1185">Reference proteome</keyword>
<dbReference type="AlphaFoldDB" id="A0A2T3BDY7"/>
<protein>
    <submittedName>
        <fullName evidence="2">Uncharacterized protein</fullName>
    </submittedName>
</protein>
<evidence type="ECO:0000313" key="2">
    <source>
        <dbReference type="EMBL" id="PSS27606.1"/>
    </source>
</evidence>
<reference evidence="2 3" key="1">
    <citation type="journal article" date="2018" name="New Phytol.">
        <title>Comparative genomics and transcriptomics depict ericoid mycorrhizal fungi as versatile saprotrophs and plant mutualists.</title>
        <authorList>
            <person name="Martino E."/>
            <person name="Morin E."/>
            <person name="Grelet G.A."/>
            <person name="Kuo A."/>
            <person name="Kohler A."/>
            <person name="Daghino S."/>
            <person name="Barry K.W."/>
            <person name="Cichocki N."/>
            <person name="Clum A."/>
            <person name="Dockter R.B."/>
            <person name="Hainaut M."/>
            <person name="Kuo R.C."/>
            <person name="LaButti K."/>
            <person name="Lindahl B.D."/>
            <person name="Lindquist E.A."/>
            <person name="Lipzen A."/>
            <person name="Khouja H.R."/>
            <person name="Magnuson J."/>
            <person name="Murat C."/>
            <person name="Ohm R.A."/>
            <person name="Singer S.W."/>
            <person name="Spatafora J.W."/>
            <person name="Wang M."/>
            <person name="Veneault-Fourrey C."/>
            <person name="Henrissat B."/>
            <person name="Grigoriev I.V."/>
            <person name="Martin F.M."/>
            <person name="Perotto S."/>
        </authorList>
    </citation>
    <scope>NUCLEOTIDE SEQUENCE [LARGE SCALE GENOMIC DNA]</scope>
    <source>
        <strain evidence="2 3">ATCC 22711</strain>
    </source>
</reference>
<evidence type="ECO:0000313" key="3">
    <source>
        <dbReference type="Proteomes" id="UP000241818"/>
    </source>
</evidence>
<dbReference type="EMBL" id="KZ679006">
    <property type="protein sequence ID" value="PSS27606.1"/>
    <property type="molecule type" value="Genomic_DNA"/>
</dbReference>
<feature type="compositionally biased region" description="Low complexity" evidence="1">
    <location>
        <begin position="102"/>
        <end position="111"/>
    </location>
</feature>
<gene>
    <name evidence="2" type="ORF">M430DRAFT_24040</name>
</gene>
<dbReference type="GeneID" id="36573085"/>
<accession>A0A2T3BDY7</accession>
<dbReference type="InParanoid" id="A0A2T3BDY7"/>
<name>A0A2T3BDY7_AMORE</name>
<sequence>MTVGTTGELPRGDENSDKSGDGAPTQEESWLIVPALLTDYCIHLTYEQIIPPIHKQDFPGLSSLSRKSLPKSCQYAKPHYRPTYRGVSRFYSPPSCPKVAKPSSSPISHLPSPRKDLFGPTSPPVNSQGRVNPRSLIVGSNFREEGLAVKRERRAKGAKGQKQRKGKTNTHYYFWSFRTQLDRLSVAVLKLLAFRYYRRSGVESEPVHDGIVPQEDTACLGQVERGDSVMAQRTETSVIARG</sequence>
<organism evidence="2 3">
    <name type="scientific">Amorphotheca resinae ATCC 22711</name>
    <dbReference type="NCBI Taxonomy" id="857342"/>
    <lineage>
        <taxon>Eukaryota</taxon>
        <taxon>Fungi</taxon>
        <taxon>Dikarya</taxon>
        <taxon>Ascomycota</taxon>
        <taxon>Pezizomycotina</taxon>
        <taxon>Leotiomycetes</taxon>
        <taxon>Helotiales</taxon>
        <taxon>Amorphothecaceae</taxon>
        <taxon>Amorphotheca</taxon>
    </lineage>
</organism>
<evidence type="ECO:0000256" key="1">
    <source>
        <dbReference type="SAM" id="MobiDB-lite"/>
    </source>
</evidence>
<feature type="region of interest" description="Disordered" evidence="1">
    <location>
        <begin position="1"/>
        <end position="26"/>
    </location>
</feature>
<dbReference type="RefSeq" id="XP_024725131.1">
    <property type="nucleotide sequence ID" value="XM_024865004.1"/>
</dbReference>
<feature type="region of interest" description="Disordered" evidence="1">
    <location>
        <begin position="101"/>
        <end position="133"/>
    </location>
</feature>
<feature type="compositionally biased region" description="Basic and acidic residues" evidence="1">
    <location>
        <begin position="10"/>
        <end position="20"/>
    </location>
</feature>
<proteinExistence type="predicted"/>
<dbReference type="Proteomes" id="UP000241818">
    <property type="component" value="Unassembled WGS sequence"/>
</dbReference>